<evidence type="ECO:0000313" key="2">
    <source>
        <dbReference type="EMBL" id="KAJ6813762.1"/>
    </source>
</evidence>
<dbReference type="Pfam" id="PF01190">
    <property type="entry name" value="Pollen_Ole_e_1"/>
    <property type="match status" value="1"/>
</dbReference>
<sequence>MTQKQMLEINQSMHELRRASILLFIFLGLSTTAKGQMPMQLLSREELARIAGYGEEKLSSVLIMGSVLCQACQQPGSELPVSQVSGVKVAVACRTEGRKRRANCAYGTTDELGEFMVDLPSKLHWLPALEEACVVRVLRLPRSSPCRDAVRVRPRPIKLTSVGNSIRVYTAGTVRIGRRSKASDHGCTRKRNDRGGVLESSW</sequence>
<feature type="region of interest" description="Disordered" evidence="1">
    <location>
        <begin position="180"/>
        <end position="202"/>
    </location>
</feature>
<accession>A0AAX6FBM1</accession>
<gene>
    <name evidence="2" type="ORF">M6B38_143070</name>
</gene>
<name>A0AAX6FBM1_IRIPA</name>
<dbReference type="Proteomes" id="UP001140949">
    <property type="component" value="Unassembled WGS sequence"/>
</dbReference>
<organism evidence="2 3">
    <name type="scientific">Iris pallida</name>
    <name type="common">Sweet iris</name>
    <dbReference type="NCBI Taxonomy" id="29817"/>
    <lineage>
        <taxon>Eukaryota</taxon>
        <taxon>Viridiplantae</taxon>
        <taxon>Streptophyta</taxon>
        <taxon>Embryophyta</taxon>
        <taxon>Tracheophyta</taxon>
        <taxon>Spermatophyta</taxon>
        <taxon>Magnoliopsida</taxon>
        <taxon>Liliopsida</taxon>
        <taxon>Asparagales</taxon>
        <taxon>Iridaceae</taxon>
        <taxon>Iridoideae</taxon>
        <taxon>Irideae</taxon>
        <taxon>Iris</taxon>
    </lineage>
</organism>
<evidence type="ECO:0000313" key="3">
    <source>
        <dbReference type="Proteomes" id="UP001140949"/>
    </source>
</evidence>
<keyword evidence="3" id="KW-1185">Reference proteome</keyword>
<proteinExistence type="predicted"/>
<protein>
    <submittedName>
        <fullName evidence="2">Uncharacterized protein</fullName>
    </submittedName>
</protein>
<dbReference type="EMBL" id="JANAVB010030220">
    <property type="protein sequence ID" value="KAJ6813762.1"/>
    <property type="molecule type" value="Genomic_DNA"/>
</dbReference>
<dbReference type="PANTHER" id="PTHR47273:SF6">
    <property type="entry name" value="POLLEN OLE E 1 ALLERGEN AND EXTENSIN FAMILY PROTEIN"/>
    <property type="match status" value="1"/>
</dbReference>
<reference evidence="2" key="1">
    <citation type="journal article" date="2023" name="GigaByte">
        <title>Genome assembly of the bearded iris, Iris pallida Lam.</title>
        <authorList>
            <person name="Bruccoleri R.E."/>
            <person name="Oakeley E.J."/>
            <person name="Faust A.M.E."/>
            <person name="Altorfer M."/>
            <person name="Dessus-Babus S."/>
            <person name="Burckhardt D."/>
            <person name="Oertli M."/>
            <person name="Naumann U."/>
            <person name="Petersen F."/>
            <person name="Wong J."/>
        </authorList>
    </citation>
    <scope>NUCLEOTIDE SEQUENCE</scope>
    <source>
        <strain evidence="2">GSM-AAB239-AS_SAM_17_03QT</strain>
    </source>
</reference>
<evidence type="ECO:0000256" key="1">
    <source>
        <dbReference type="SAM" id="MobiDB-lite"/>
    </source>
</evidence>
<comment type="caution">
    <text evidence="2">The sequence shown here is derived from an EMBL/GenBank/DDBJ whole genome shotgun (WGS) entry which is preliminary data.</text>
</comment>
<dbReference type="PANTHER" id="PTHR47273">
    <property type="entry name" value="EXPRESSED PROTEIN"/>
    <property type="match status" value="1"/>
</dbReference>
<dbReference type="AlphaFoldDB" id="A0AAX6FBM1"/>
<reference evidence="2" key="2">
    <citation type="submission" date="2023-04" db="EMBL/GenBank/DDBJ databases">
        <authorList>
            <person name="Bruccoleri R.E."/>
            <person name="Oakeley E.J."/>
            <person name="Faust A.-M."/>
            <person name="Dessus-Babus S."/>
            <person name="Altorfer M."/>
            <person name="Burckhardt D."/>
            <person name="Oertli M."/>
            <person name="Naumann U."/>
            <person name="Petersen F."/>
            <person name="Wong J."/>
        </authorList>
    </citation>
    <scope>NUCLEOTIDE SEQUENCE</scope>
    <source>
        <strain evidence="2">GSM-AAB239-AS_SAM_17_03QT</strain>
        <tissue evidence="2">Leaf</tissue>
    </source>
</reference>